<evidence type="ECO:0000313" key="4">
    <source>
        <dbReference type="Proteomes" id="UP000190657"/>
    </source>
</evidence>
<gene>
    <name evidence="3" type="ORF">SAMN02745114_00027</name>
</gene>
<feature type="transmembrane region" description="Helical" evidence="1">
    <location>
        <begin position="9"/>
        <end position="29"/>
    </location>
</feature>
<accession>A0A1T4JS07</accession>
<dbReference type="Proteomes" id="UP000190657">
    <property type="component" value="Unassembled WGS sequence"/>
</dbReference>
<keyword evidence="1" id="KW-0472">Membrane</keyword>
<feature type="transmembrane region" description="Helical" evidence="1">
    <location>
        <begin position="112"/>
        <end position="132"/>
    </location>
</feature>
<dbReference type="InterPro" id="IPR021994">
    <property type="entry name" value="DUF3592"/>
</dbReference>
<evidence type="ECO:0000313" key="3">
    <source>
        <dbReference type="EMBL" id="SJZ32923.1"/>
    </source>
</evidence>
<keyword evidence="1" id="KW-1133">Transmembrane helix</keyword>
<dbReference type="RefSeq" id="WP_159443354.1">
    <property type="nucleotide sequence ID" value="NZ_FUWW01000001.1"/>
</dbReference>
<dbReference type="STRING" id="290054.SAMN02745114_00027"/>
<keyword evidence="1" id="KW-0812">Transmembrane</keyword>
<dbReference type="Pfam" id="PF12158">
    <property type="entry name" value="DUF3592"/>
    <property type="match status" value="1"/>
</dbReference>
<protein>
    <recommendedName>
        <fullName evidence="2">DUF3592 domain-containing protein</fullName>
    </recommendedName>
</protein>
<evidence type="ECO:0000259" key="2">
    <source>
        <dbReference type="Pfam" id="PF12158"/>
    </source>
</evidence>
<dbReference type="EMBL" id="FUWW01000001">
    <property type="protein sequence ID" value="SJZ32923.1"/>
    <property type="molecule type" value="Genomic_DNA"/>
</dbReference>
<feature type="domain" description="DUF3592" evidence="2">
    <location>
        <begin position="41"/>
        <end position="110"/>
    </location>
</feature>
<proteinExistence type="predicted"/>
<name>A0A1T4JS07_9FIRM</name>
<sequence length="138" mass="15511">MEIKFDPKALVIMIIIPIVISVFSTVKMVNALVTVSKYEKVQGTVVDVVQREVSSAEKSVTAVFIKYNYEINGKIYQTESRSGVFISKKIGSNRKFYVNPKNPSEIIFKRNIIGYGITIVIGVVIAFAFVCIKRKINE</sequence>
<dbReference type="AlphaFoldDB" id="A0A1T4JS07"/>
<evidence type="ECO:0000256" key="1">
    <source>
        <dbReference type="SAM" id="Phobius"/>
    </source>
</evidence>
<organism evidence="3 4">
    <name type="scientific">Eubacterium coprostanoligenes</name>
    <dbReference type="NCBI Taxonomy" id="290054"/>
    <lineage>
        <taxon>Bacteria</taxon>
        <taxon>Bacillati</taxon>
        <taxon>Bacillota</taxon>
        <taxon>Clostridia</taxon>
        <taxon>Eubacteriales</taxon>
        <taxon>Eubacteriaceae</taxon>
        <taxon>Eubacterium</taxon>
    </lineage>
</organism>
<reference evidence="3 4" key="1">
    <citation type="submission" date="2017-02" db="EMBL/GenBank/DDBJ databases">
        <authorList>
            <person name="Peterson S.W."/>
        </authorList>
    </citation>
    <scope>NUCLEOTIDE SEQUENCE [LARGE SCALE GENOMIC DNA]</scope>
    <source>
        <strain evidence="3 4">ATCC 51222</strain>
    </source>
</reference>
<keyword evidence="4" id="KW-1185">Reference proteome</keyword>